<dbReference type="SUPFAM" id="SSF160379">
    <property type="entry name" value="SP0830-like"/>
    <property type="match status" value="1"/>
</dbReference>
<organism evidence="1 2">
    <name type="scientific">Flavobacterium silvaticum</name>
    <dbReference type="NCBI Taxonomy" id="1852020"/>
    <lineage>
        <taxon>Bacteria</taxon>
        <taxon>Pseudomonadati</taxon>
        <taxon>Bacteroidota</taxon>
        <taxon>Flavobacteriia</taxon>
        <taxon>Flavobacteriales</taxon>
        <taxon>Flavobacteriaceae</taxon>
        <taxon>Flavobacterium</taxon>
    </lineage>
</organism>
<dbReference type="RefSeq" id="WP_169528063.1">
    <property type="nucleotide sequence ID" value="NZ_JAAMPU010000107.1"/>
</dbReference>
<dbReference type="InterPro" id="IPR012545">
    <property type="entry name" value="DUF1697"/>
</dbReference>
<dbReference type="PANTHER" id="PTHR36439:SF1">
    <property type="entry name" value="DUF1697 DOMAIN-CONTAINING PROTEIN"/>
    <property type="match status" value="1"/>
</dbReference>
<gene>
    <name evidence="1" type="ORF">G6047_13020</name>
</gene>
<comment type="caution">
    <text evidence="1">The sequence shown here is derived from an EMBL/GenBank/DDBJ whole genome shotgun (WGS) entry which is preliminary data.</text>
</comment>
<name>A0A972FMU9_9FLAO</name>
<proteinExistence type="predicted"/>
<protein>
    <submittedName>
        <fullName evidence="1">DUF1697 domain-containing protein</fullName>
    </submittedName>
</protein>
<dbReference type="Proteomes" id="UP000712080">
    <property type="component" value="Unassembled WGS sequence"/>
</dbReference>
<dbReference type="Gene3D" id="3.30.70.1280">
    <property type="entry name" value="SP0830-like domains"/>
    <property type="match status" value="1"/>
</dbReference>
<keyword evidence="2" id="KW-1185">Reference proteome</keyword>
<dbReference type="Pfam" id="PF08002">
    <property type="entry name" value="DUF1697"/>
    <property type="match status" value="1"/>
</dbReference>
<evidence type="ECO:0000313" key="1">
    <source>
        <dbReference type="EMBL" id="NMH28959.1"/>
    </source>
</evidence>
<accession>A0A972FMU9</accession>
<sequence length="181" mass="20011">MTRYIALLRGINVSGKNIIKMELLRKALASLPISAVSTYIQSGNILFTSDEKNPVVLEKAIGDLIAEVFGLEITVIVVTPEILGLAIEKNPFAAKTPTDSVQPYIVFLSDEPLAENHEALQAVDFQNDEFVIIGKVIYVWYADSAANTKLNNAIIERKLKIRTTARNLKTIKKLIELSAKD</sequence>
<reference evidence="1" key="1">
    <citation type="submission" date="2020-02" db="EMBL/GenBank/DDBJ databases">
        <title>Flavobacterium sp. genome.</title>
        <authorList>
            <person name="Jung H.S."/>
            <person name="Baek J.H."/>
            <person name="Jeon C.O."/>
        </authorList>
    </citation>
    <scope>NUCLEOTIDE SEQUENCE</scope>
    <source>
        <strain evidence="1">SE-s28</strain>
    </source>
</reference>
<dbReference type="PANTHER" id="PTHR36439">
    <property type="entry name" value="BLL4334 PROTEIN"/>
    <property type="match status" value="1"/>
</dbReference>
<evidence type="ECO:0000313" key="2">
    <source>
        <dbReference type="Proteomes" id="UP000712080"/>
    </source>
</evidence>
<dbReference type="EMBL" id="JAAMPU010000107">
    <property type="protein sequence ID" value="NMH28959.1"/>
    <property type="molecule type" value="Genomic_DNA"/>
</dbReference>
<dbReference type="PIRSF" id="PIRSF008502">
    <property type="entry name" value="UCP008502"/>
    <property type="match status" value="1"/>
</dbReference>
<dbReference type="AlphaFoldDB" id="A0A972FMU9"/>